<dbReference type="PATRIC" id="fig|1038922.3.peg.3054"/>
<proteinExistence type="predicted"/>
<comment type="caution">
    <text evidence="1">The sequence shown here is derived from an EMBL/GenBank/DDBJ whole genome shotgun (WGS) entry which is preliminary data.</text>
</comment>
<organism evidence="1">
    <name type="scientific">Pseudomonas fluorescens (strain Q2-87)</name>
    <dbReference type="NCBI Taxonomy" id="1038922"/>
    <lineage>
        <taxon>Bacteria</taxon>
        <taxon>Pseudomonadati</taxon>
        <taxon>Pseudomonadota</taxon>
        <taxon>Gammaproteobacteria</taxon>
        <taxon>Pseudomonadales</taxon>
        <taxon>Pseudomonadaceae</taxon>
        <taxon>Pseudomonas</taxon>
    </lineage>
</organism>
<accession>J2Y5S4</accession>
<protein>
    <submittedName>
        <fullName evidence="1">Uncharacterized protein</fullName>
    </submittedName>
</protein>
<name>J2Y5S4_PSEFQ</name>
<dbReference type="HOGENOM" id="CLU_2701992_0_0_6"/>
<dbReference type="EMBL" id="AGBM01000001">
    <property type="protein sequence ID" value="EJL02124.1"/>
    <property type="molecule type" value="Genomic_DNA"/>
</dbReference>
<reference evidence="1" key="1">
    <citation type="journal article" date="2012" name="PLoS Genet.">
        <title>Comparative Genomics of Plant-Associated Pseudomonas spp.: Insights into Diversity and Inheritance of Traits Involved in Multitrophic Interactions.</title>
        <authorList>
            <person name="Loper J.E."/>
            <person name="Hassan K.A."/>
            <person name="Mavrodi D.V."/>
            <person name="Davis E.W.II."/>
            <person name="Lim C.K."/>
            <person name="Shaffer B.T."/>
            <person name="Elbourne L.D."/>
            <person name="Stockwell V.O."/>
            <person name="Hartney S.L."/>
            <person name="Breakwell K."/>
            <person name="Henkels M.D."/>
            <person name="Tetu S.G."/>
            <person name="Rangel L.I."/>
            <person name="Kidarsa T.A."/>
            <person name="Wilson N.L."/>
            <person name="van de Mortel J.E."/>
            <person name="Song C."/>
            <person name="Blumhagen R."/>
            <person name="Radune D."/>
            <person name="Hostetler J.B."/>
            <person name="Brinkac L.M."/>
            <person name="Durkin A.S."/>
            <person name="Kluepfel D.A."/>
            <person name="Wechter W.P."/>
            <person name="Anderson A.J."/>
            <person name="Kim Y.C."/>
            <person name="Pierson L.S.III."/>
            <person name="Pierson E.A."/>
            <person name="Lindow S.E."/>
            <person name="Kobayashi D.Y."/>
            <person name="Raaijmakers J.M."/>
            <person name="Weller D.M."/>
            <person name="Thomashow L.S."/>
            <person name="Allen A.E."/>
            <person name="Paulsen I.T."/>
        </authorList>
    </citation>
    <scope>NUCLEOTIDE SEQUENCE [LARGE SCALE GENOMIC DNA]</scope>
    <source>
        <strain evidence="1">Q2-87</strain>
    </source>
</reference>
<dbReference type="AlphaFoldDB" id="J2Y5S4"/>
<gene>
    <name evidence="1" type="ORF">PflQ2_2471</name>
</gene>
<evidence type="ECO:0000313" key="1">
    <source>
        <dbReference type="EMBL" id="EJL02124.1"/>
    </source>
</evidence>
<dbReference type="Proteomes" id="UP000007289">
    <property type="component" value="Chromosome"/>
</dbReference>
<sequence>MLRARLPRHSLALVGELCVLQLHAQLHHFIEQQITFFLEKAQFVATNGHIKGLGRTCGNDRAHCSPRKWLHQL</sequence>